<dbReference type="AlphaFoldDB" id="A0A849BF22"/>
<reference evidence="2 3" key="1">
    <citation type="submission" date="2020-05" db="EMBL/GenBank/DDBJ databases">
        <title>MicrobeNet Type strains.</title>
        <authorList>
            <person name="Nicholson A.C."/>
        </authorList>
    </citation>
    <scope>NUCLEOTIDE SEQUENCE [LARGE SCALE GENOMIC DNA]</scope>
    <source>
        <strain evidence="2 3">JCM 14547</strain>
    </source>
</reference>
<keyword evidence="1" id="KW-0812">Transmembrane</keyword>
<keyword evidence="1" id="KW-1133">Transmembrane helix</keyword>
<evidence type="ECO:0000256" key="1">
    <source>
        <dbReference type="SAM" id="Phobius"/>
    </source>
</evidence>
<dbReference type="EMBL" id="JABEMA010000004">
    <property type="protein sequence ID" value="NNH21659.1"/>
    <property type="molecule type" value="Genomic_DNA"/>
</dbReference>
<gene>
    <name evidence="2" type="ORF">HLB09_00870</name>
</gene>
<keyword evidence="3" id="KW-1185">Reference proteome</keyword>
<sequence length="63" mass="5934">MTAAAVLAAVALGVLAGAAAALSGLHALDALRSRDEEAALLGVLLLALALLLLAAACAVGSLA</sequence>
<proteinExistence type="predicted"/>
<keyword evidence="1" id="KW-0472">Membrane</keyword>
<protein>
    <submittedName>
        <fullName evidence="2">Uncharacterized protein</fullName>
    </submittedName>
</protein>
<evidence type="ECO:0000313" key="2">
    <source>
        <dbReference type="EMBL" id="NNH21659.1"/>
    </source>
</evidence>
<accession>A0A849BF22</accession>
<feature type="transmembrane region" description="Helical" evidence="1">
    <location>
        <begin position="39"/>
        <end position="62"/>
    </location>
</feature>
<dbReference type="Proteomes" id="UP000555552">
    <property type="component" value="Unassembled WGS sequence"/>
</dbReference>
<dbReference type="RefSeq" id="WP_171201527.1">
    <property type="nucleotide sequence ID" value="NZ_BAAANP010000006.1"/>
</dbReference>
<name>A0A849BF22_9ACTN</name>
<comment type="caution">
    <text evidence="2">The sequence shown here is derived from an EMBL/GenBank/DDBJ whole genome shotgun (WGS) entry which is preliminary data.</text>
</comment>
<evidence type="ECO:0000313" key="3">
    <source>
        <dbReference type="Proteomes" id="UP000555552"/>
    </source>
</evidence>
<organism evidence="2 3">
    <name type="scientific">Pseudokineococcus marinus</name>
    <dbReference type="NCBI Taxonomy" id="351215"/>
    <lineage>
        <taxon>Bacteria</taxon>
        <taxon>Bacillati</taxon>
        <taxon>Actinomycetota</taxon>
        <taxon>Actinomycetes</taxon>
        <taxon>Kineosporiales</taxon>
        <taxon>Kineosporiaceae</taxon>
        <taxon>Pseudokineococcus</taxon>
    </lineage>
</organism>